<evidence type="ECO:0000256" key="5">
    <source>
        <dbReference type="SAM" id="MobiDB-lite"/>
    </source>
</evidence>
<dbReference type="InterPro" id="IPR013087">
    <property type="entry name" value="Znf_C2H2_type"/>
</dbReference>
<evidence type="ECO:0000259" key="6">
    <source>
        <dbReference type="PROSITE" id="PS50157"/>
    </source>
</evidence>
<comment type="subcellular location">
    <subcellularLocation>
        <location evidence="1">Nucleus</location>
    </subcellularLocation>
</comment>
<accession>A0A815NMG5</accession>
<dbReference type="SUPFAM" id="SSF50978">
    <property type="entry name" value="WD40 repeat-like"/>
    <property type="match status" value="1"/>
</dbReference>
<dbReference type="EMBL" id="CAJNOI010001738">
    <property type="protein sequence ID" value="CAF1435802.1"/>
    <property type="molecule type" value="Genomic_DNA"/>
</dbReference>
<feature type="compositionally biased region" description="Polar residues" evidence="5">
    <location>
        <begin position="36"/>
        <end position="46"/>
    </location>
</feature>
<dbReference type="Gene3D" id="3.30.160.60">
    <property type="entry name" value="Classic Zinc Finger"/>
    <property type="match status" value="1"/>
</dbReference>
<dbReference type="PANTHER" id="PTHR15052:SF2">
    <property type="entry name" value="GENERAL TRANSCRIPTION FACTOR 3C POLYPEPTIDE 2"/>
    <property type="match status" value="1"/>
</dbReference>
<dbReference type="InterPro" id="IPR036322">
    <property type="entry name" value="WD40_repeat_dom_sf"/>
</dbReference>
<dbReference type="Proteomes" id="UP000663832">
    <property type="component" value="Unassembled WGS sequence"/>
</dbReference>
<dbReference type="OrthoDB" id="4703at2759"/>
<dbReference type="Proteomes" id="UP000663877">
    <property type="component" value="Unassembled WGS sequence"/>
</dbReference>
<comment type="caution">
    <text evidence="7">The sequence shown here is derived from an EMBL/GenBank/DDBJ whole genome shotgun (WGS) entry which is preliminary data.</text>
</comment>
<keyword evidence="4" id="KW-0862">Zinc</keyword>
<reference evidence="7" key="1">
    <citation type="submission" date="2021-02" db="EMBL/GenBank/DDBJ databases">
        <authorList>
            <person name="Nowell W R."/>
        </authorList>
    </citation>
    <scope>NUCLEOTIDE SEQUENCE</scope>
</reference>
<keyword evidence="9" id="KW-1185">Reference proteome</keyword>
<feature type="compositionally biased region" description="Low complexity" evidence="5">
    <location>
        <begin position="106"/>
        <end position="123"/>
    </location>
</feature>
<dbReference type="AlphaFoldDB" id="A0A815NMG5"/>
<feature type="region of interest" description="Disordered" evidence="5">
    <location>
        <begin position="340"/>
        <end position="375"/>
    </location>
</feature>
<feature type="compositionally biased region" description="Acidic residues" evidence="5">
    <location>
        <begin position="93"/>
        <end position="103"/>
    </location>
</feature>
<evidence type="ECO:0000256" key="3">
    <source>
        <dbReference type="ARBA" id="ARBA00023242"/>
    </source>
</evidence>
<feature type="region of interest" description="Disordered" evidence="5">
    <location>
        <begin position="1"/>
        <end position="149"/>
    </location>
</feature>
<dbReference type="Gene3D" id="2.130.10.10">
    <property type="entry name" value="YVTN repeat-like/Quinoprotein amine dehydrogenase"/>
    <property type="match status" value="1"/>
</dbReference>
<dbReference type="InterPro" id="IPR052416">
    <property type="entry name" value="GTF3C_component"/>
</dbReference>
<dbReference type="InterPro" id="IPR015943">
    <property type="entry name" value="WD40/YVTN_repeat-like_dom_sf"/>
</dbReference>
<evidence type="ECO:0000313" key="9">
    <source>
        <dbReference type="Proteomes" id="UP000663832"/>
    </source>
</evidence>
<feature type="compositionally biased region" description="Low complexity" evidence="5">
    <location>
        <begin position="132"/>
        <end position="145"/>
    </location>
</feature>
<evidence type="ECO:0000313" key="7">
    <source>
        <dbReference type="EMBL" id="CAF1435802.1"/>
    </source>
</evidence>
<feature type="domain" description="C2H2-type" evidence="6">
    <location>
        <begin position="233"/>
        <end position="260"/>
    </location>
</feature>
<dbReference type="PANTHER" id="PTHR15052">
    <property type="entry name" value="RNA POLYMERASE III TRANSCRIPTION INITIATION FACTOR COMPLEX SUBUNIT"/>
    <property type="match status" value="1"/>
</dbReference>
<keyword evidence="4" id="KW-0863">Zinc-finger</keyword>
<dbReference type="SMART" id="SM00355">
    <property type="entry name" value="ZnF_C2H2"/>
    <property type="match status" value="3"/>
</dbReference>
<feature type="region of interest" description="Disordered" evidence="5">
    <location>
        <begin position="253"/>
        <end position="305"/>
    </location>
</feature>
<dbReference type="GO" id="GO:0005634">
    <property type="term" value="C:nucleus"/>
    <property type="evidence" value="ECO:0007669"/>
    <property type="project" value="UniProtKB-SubCell"/>
</dbReference>
<evidence type="ECO:0000256" key="2">
    <source>
        <dbReference type="ARBA" id="ARBA00023163"/>
    </source>
</evidence>
<dbReference type="GO" id="GO:0000127">
    <property type="term" value="C:transcription factor TFIIIC complex"/>
    <property type="evidence" value="ECO:0007669"/>
    <property type="project" value="TreeGrafter"/>
</dbReference>
<evidence type="ECO:0000313" key="8">
    <source>
        <dbReference type="EMBL" id="CAF1545865.1"/>
    </source>
</evidence>
<feature type="compositionally biased region" description="Polar residues" evidence="5">
    <location>
        <begin position="1"/>
        <end position="30"/>
    </location>
</feature>
<keyword evidence="3" id="KW-0539">Nucleus</keyword>
<dbReference type="GO" id="GO:0006383">
    <property type="term" value="P:transcription by RNA polymerase III"/>
    <property type="evidence" value="ECO:0007669"/>
    <property type="project" value="TreeGrafter"/>
</dbReference>
<sequence length="1064" mass="118118">MADPDSPSNHMSAVDDVQQTSSIQQESTANDWPWSTDDQQQQNAIDSSGLMHLIATGGGTTVDDNNPNDESVGVIQTNEQTNDEQAVTSHEEPIDEGISEDEQSQLPLVTVPSSSSVPMDTDPQITPADIDQPQPQQQQQQQSQPVKTQHDIAEIHRDMLTLIPIPQAWSHIRHQSGLFSYPDLPHFNVIRQATFRDGRFVCPFCTVDFASKEGIRYHLFNSCTKSPYPKAFFRCLMCGSELADRSSLRTHLARHGTEDGSTISADKIDVSRKPAVSTPGGTPNSKKSKKKKKNTNDLTPPQMINPMIAMTSSVSPHGIDTYNIPPTMINQHMSLPIIKSEQNDNDPKRKRGRPPKTKSSDGPTPIASYTKHPVVNPTGLSLTTTMNNPVIINDQLMKNDPLKTTAMRSPRGVDISSELAELARSRMREHIEFATDSLLPEQEQEINARLRTEGFINCHRCRGKTQFTALKKLKEHLKTDCPLGPVMAICKFCGIPFSSVSSVCDHLELYHDDSHDVCPDDPCRVNDRAFRAAFARYKFPINGRIPFSAPSTTIGQLVPENESAACLSNGASCLRVRMLSCDRFLNPLDSFAASHVIVLNVGRPIRCIEWLPRAVDVIGSQYVALALEQWSYDANNQLHPNYANAERRSPPGSTLLLILNCGRLRQSLHVPNLHVTVAADFGQVTCLKWLPDRPTINDPYLSYLAIGTSQGIVLIFGVPHGASRNLCTISSGAQLVPPLNRRKDGSIGCAEYGSCTALDWCHENPNKLCAGYENGIVLMWEVNSKSLVEQTTNCSLIYPVRRFFVEDTPIQDVKFLRNSEHLIAISLKNKQSWTVWTTRDENIFCYRHWSNSSEFASSVLNDTLYAGCAHANNQNELLSVPIHSILLPGQNVPNQLQTSMLSAWQIVSLDYSEWIDAVGYADLDGTVWVARGDSSTWAQNNPKFRPSTCVAKLSTYLTGATGAQAGNLTDPVTMQQYNQGPTGQYCVQIAIERTEYASNNVDPQHDETHKVHTYRKIRFNPNPGTHGWIASADKVGLFLLFRLSTSDSTLSEKLTQRLQRVQVL</sequence>
<keyword evidence="2" id="KW-0804">Transcription</keyword>
<gene>
    <name evidence="7" type="ORF">BJG266_LOCUS39609</name>
    <name evidence="8" type="ORF">QVE165_LOCUS46673</name>
</gene>
<keyword evidence="4" id="KW-0479">Metal-binding</keyword>
<evidence type="ECO:0000256" key="1">
    <source>
        <dbReference type="ARBA" id="ARBA00004123"/>
    </source>
</evidence>
<feature type="compositionally biased region" description="Polar residues" evidence="5">
    <location>
        <begin position="62"/>
        <end position="88"/>
    </location>
</feature>
<evidence type="ECO:0000313" key="10">
    <source>
        <dbReference type="Proteomes" id="UP000663877"/>
    </source>
</evidence>
<organism evidence="7 10">
    <name type="scientific">Adineta steineri</name>
    <dbReference type="NCBI Taxonomy" id="433720"/>
    <lineage>
        <taxon>Eukaryota</taxon>
        <taxon>Metazoa</taxon>
        <taxon>Spiralia</taxon>
        <taxon>Gnathifera</taxon>
        <taxon>Rotifera</taxon>
        <taxon>Eurotatoria</taxon>
        <taxon>Bdelloidea</taxon>
        <taxon>Adinetida</taxon>
        <taxon>Adinetidae</taxon>
        <taxon>Adineta</taxon>
    </lineage>
</organism>
<dbReference type="PROSITE" id="PS00028">
    <property type="entry name" value="ZINC_FINGER_C2H2_1"/>
    <property type="match status" value="2"/>
</dbReference>
<name>A0A815NMG5_9BILA</name>
<dbReference type="EMBL" id="CAJNOM010000702">
    <property type="protein sequence ID" value="CAF1545865.1"/>
    <property type="molecule type" value="Genomic_DNA"/>
</dbReference>
<protein>
    <recommendedName>
        <fullName evidence="6">C2H2-type domain-containing protein</fullName>
    </recommendedName>
</protein>
<dbReference type="GO" id="GO:0008270">
    <property type="term" value="F:zinc ion binding"/>
    <property type="evidence" value="ECO:0007669"/>
    <property type="project" value="UniProtKB-KW"/>
</dbReference>
<proteinExistence type="predicted"/>
<dbReference type="PROSITE" id="PS50157">
    <property type="entry name" value="ZINC_FINGER_C2H2_2"/>
    <property type="match status" value="1"/>
</dbReference>
<evidence type="ECO:0000256" key="4">
    <source>
        <dbReference type="PROSITE-ProRule" id="PRU00042"/>
    </source>
</evidence>